<feature type="transmembrane region" description="Helical" evidence="1">
    <location>
        <begin position="270"/>
        <end position="290"/>
    </location>
</feature>
<reference evidence="2 3" key="1">
    <citation type="submission" date="2020-03" db="EMBL/GenBank/DDBJ databases">
        <authorList>
            <person name="Zhu W."/>
        </authorList>
    </citation>
    <scope>NUCLEOTIDE SEQUENCE [LARGE SCALE GENOMIC DNA]</scope>
    <source>
        <strain evidence="2 3">323-1</strain>
    </source>
</reference>
<organism evidence="2 3">
    <name type="scientific">Acinetobacter shaoyimingii</name>
    <dbReference type="NCBI Taxonomy" id="2715164"/>
    <lineage>
        <taxon>Bacteria</taxon>
        <taxon>Pseudomonadati</taxon>
        <taxon>Pseudomonadota</taxon>
        <taxon>Gammaproteobacteria</taxon>
        <taxon>Moraxellales</taxon>
        <taxon>Moraxellaceae</taxon>
        <taxon>Acinetobacter</taxon>
    </lineage>
</organism>
<evidence type="ECO:0000313" key="2">
    <source>
        <dbReference type="EMBL" id="QIO05450.1"/>
    </source>
</evidence>
<feature type="transmembrane region" description="Helical" evidence="1">
    <location>
        <begin position="28"/>
        <end position="48"/>
    </location>
</feature>
<keyword evidence="1" id="KW-1133">Transmembrane helix</keyword>
<proteinExistence type="predicted"/>
<dbReference type="RefSeq" id="WP_166222516.1">
    <property type="nucleotide sequence ID" value="NZ_CP049801.1"/>
</dbReference>
<feature type="transmembrane region" description="Helical" evidence="1">
    <location>
        <begin position="92"/>
        <end position="115"/>
    </location>
</feature>
<keyword evidence="1" id="KW-0472">Membrane</keyword>
<evidence type="ECO:0000256" key="1">
    <source>
        <dbReference type="SAM" id="Phobius"/>
    </source>
</evidence>
<sequence>MTTVEDHPVQLSEINQGLSVLNQRQKKLQVWSIIVSSLLLVSGIGLILHQDLVYSFLGLTQHVQQLHLPLSVGQAITDYQNQPDYLVNLLKWIGWFILKVLTAFIGAFIIIWILKKIRFFYVRFQSFVLKFVGWLIAFILIWSVLTWAQYDAHKDDKQAEYELIHYDQHIQQSLIAELMDNAETPETVQAYVLAQTALLHKPVDKDLATSYVAQLVKSERTNPQFIEYGFKPEQLWAMQNQIYGHAVTPMTKALDQRISRANSISNWVEIILMVLTSITFVISVFLYLLAKRLKNRALRIAQQIHQ</sequence>
<gene>
    <name evidence="2" type="ORF">G8E00_05520</name>
</gene>
<dbReference type="EMBL" id="CP049801">
    <property type="protein sequence ID" value="QIO05450.1"/>
    <property type="molecule type" value="Genomic_DNA"/>
</dbReference>
<accession>A0A6G8RUE8</accession>
<protein>
    <submittedName>
        <fullName evidence="2">Uncharacterized protein</fullName>
    </submittedName>
</protein>
<keyword evidence="1" id="KW-0812">Transmembrane</keyword>
<name>A0A6G8RUE8_9GAMM</name>
<dbReference type="KEGG" id="asha:G8E00_05520"/>
<dbReference type="AlphaFoldDB" id="A0A6G8RUE8"/>
<feature type="transmembrane region" description="Helical" evidence="1">
    <location>
        <begin position="127"/>
        <end position="148"/>
    </location>
</feature>
<dbReference type="Proteomes" id="UP000502297">
    <property type="component" value="Chromosome"/>
</dbReference>
<evidence type="ECO:0000313" key="3">
    <source>
        <dbReference type="Proteomes" id="UP000502297"/>
    </source>
</evidence>
<keyword evidence="3" id="KW-1185">Reference proteome</keyword>